<keyword evidence="8" id="KW-0479">Metal-binding</keyword>
<evidence type="ECO:0000313" key="18">
    <source>
        <dbReference type="EMBL" id="SNC72330.1"/>
    </source>
</evidence>
<evidence type="ECO:0000256" key="5">
    <source>
        <dbReference type="ARBA" id="ARBA00022490"/>
    </source>
</evidence>
<dbReference type="PROSITE" id="PS50126">
    <property type="entry name" value="S1"/>
    <property type="match status" value="1"/>
</dbReference>
<dbReference type="PANTHER" id="PTHR30001:SF0">
    <property type="entry name" value="RIBONUCLEASE G"/>
    <property type="match status" value="1"/>
</dbReference>
<dbReference type="Proteomes" id="UP000198122">
    <property type="component" value="Unassembled WGS sequence"/>
</dbReference>
<feature type="compositionally biased region" description="Polar residues" evidence="16">
    <location>
        <begin position="1"/>
        <end position="10"/>
    </location>
</feature>
<evidence type="ECO:0000256" key="14">
    <source>
        <dbReference type="ARBA" id="ARBA00066879"/>
    </source>
</evidence>
<dbReference type="SMART" id="SM00316">
    <property type="entry name" value="S1"/>
    <property type="match status" value="1"/>
</dbReference>
<evidence type="ECO:0000256" key="1">
    <source>
        <dbReference type="ARBA" id="ARBA00001946"/>
    </source>
</evidence>
<comment type="cofactor">
    <cofactor evidence="1">
        <name>Mg(2+)</name>
        <dbReference type="ChEBI" id="CHEBI:18420"/>
    </cofactor>
</comment>
<feature type="region of interest" description="Disordered" evidence="16">
    <location>
        <begin position="685"/>
        <end position="909"/>
    </location>
</feature>
<dbReference type="PANTHER" id="PTHR30001">
    <property type="entry name" value="RIBONUCLEASE"/>
    <property type="match status" value="1"/>
</dbReference>
<feature type="compositionally biased region" description="Low complexity" evidence="16">
    <location>
        <begin position="879"/>
        <end position="888"/>
    </location>
</feature>
<dbReference type="GO" id="GO:0005737">
    <property type="term" value="C:cytoplasm"/>
    <property type="evidence" value="ECO:0007669"/>
    <property type="project" value="UniProtKB-SubCell"/>
</dbReference>
<dbReference type="EMBL" id="FYEZ01000002">
    <property type="protein sequence ID" value="SNC72330.1"/>
    <property type="molecule type" value="Genomic_DNA"/>
</dbReference>
<keyword evidence="19" id="KW-1185">Reference proteome</keyword>
<evidence type="ECO:0000256" key="7">
    <source>
        <dbReference type="ARBA" id="ARBA00022694"/>
    </source>
</evidence>
<evidence type="ECO:0000256" key="4">
    <source>
        <dbReference type="ARBA" id="ARBA00005522"/>
    </source>
</evidence>
<feature type="compositionally biased region" description="Basic residues" evidence="16">
    <location>
        <begin position="133"/>
        <end position="145"/>
    </location>
</feature>
<dbReference type="GO" id="GO:0008995">
    <property type="term" value="F:ribonuclease E activity"/>
    <property type="evidence" value="ECO:0007669"/>
    <property type="project" value="UniProtKB-EC"/>
</dbReference>
<feature type="compositionally biased region" description="Low complexity" evidence="16">
    <location>
        <begin position="899"/>
        <end position="909"/>
    </location>
</feature>
<keyword evidence="6" id="KW-0507">mRNA processing</keyword>
<evidence type="ECO:0000256" key="10">
    <source>
        <dbReference type="ARBA" id="ARBA00022833"/>
    </source>
</evidence>
<dbReference type="InterPro" id="IPR003029">
    <property type="entry name" value="S1_domain"/>
</dbReference>
<name>A0A212U2F4_9MICO</name>
<evidence type="ECO:0000256" key="11">
    <source>
        <dbReference type="ARBA" id="ARBA00022842"/>
    </source>
</evidence>
<dbReference type="InterPro" id="IPR019307">
    <property type="entry name" value="RNA-bd_AU-1/RNase_E/G"/>
</dbReference>
<dbReference type="FunFam" id="2.40.50.140:FF:000066">
    <property type="entry name" value="Ribonuclease E"/>
    <property type="match status" value="1"/>
</dbReference>
<feature type="domain" description="S1 motif" evidence="17">
    <location>
        <begin position="313"/>
        <end position="397"/>
    </location>
</feature>
<keyword evidence="12" id="KW-0694">RNA-binding</keyword>
<evidence type="ECO:0000256" key="2">
    <source>
        <dbReference type="ARBA" id="ARBA00001947"/>
    </source>
</evidence>
<dbReference type="CDD" id="cd04453">
    <property type="entry name" value="S1_RNase_E"/>
    <property type="match status" value="1"/>
</dbReference>
<dbReference type="Pfam" id="PF10150">
    <property type="entry name" value="RNase_E_G"/>
    <property type="match status" value="1"/>
</dbReference>
<comment type="similarity">
    <text evidence="4">Belongs to the RNase E/G family.</text>
</comment>
<evidence type="ECO:0000256" key="6">
    <source>
        <dbReference type="ARBA" id="ARBA00022664"/>
    </source>
</evidence>
<dbReference type="RefSeq" id="WP_327078688.1">
    <property type="nucleotide sequence ID" value="NZ_FYEZ01000002.1"/>
</dbReference>
<evidence type="ECO:0000256" key="8">
    <source>
        <dbReference type="ARBA" id="ARBA00022723"/>
    </source>
</evidence>
<dbReference type="GO" id="GO:0003723">
    <property type="term" value="F:RNA binding"/>
    <property type="evidence" value="ECO:0007669"/>
    <property type="project" value="UniProtKB-KW"/>
</dbReference>
<evidence type="ECO:0000256" key="12">
    <source>
        <dbReference type="ARBA" id="ARBA00022884"/>
    </source>
</evidence>
<evidence type="ECO:0000256" key="16">
    <source>
        <dbReference type="SAM" id="MobiDB-lite"/>
    </source>
</evidence>
<keyword evidence="11" id="KW-0460">Magnesium</keyword>
<dbReference type="NCBIfam" id="TIGR00757">
    <property type="entry name" value="RNaseEG"/>
    <property type="match status" value="1"/>
</dbReference>
<dbReference type="Gene3D" id="2.40.50.140">
    <property type="entry name" value="Nucleic acid-binding proteins"/>
    <property type="match status" value="1"/>
</dbReference>
<dbReference type="GO" id="GO:0006397">
    <property type="term" value="P:mRNA processing"/>
    <property type="evidence" value="ECO:0007669"/>
    <property type="project" value="UniProtKB-KW"/>
</dbReference>
<feature type="compositionally biased region" description="Basic and acidic residues" evidence="16">
    <location>
        <begin position="86"/>
        <end position="121"/>
    </location>
</feature>
<dbReference type="AlphaFoldDB" id="A0A212U2F4"/>
<dbReference type="InterPro" id="IPR012340">
    <property type="entry name" value="NA-bd_OB-fold"/>
</dbReference>
<reference evidence="18 19" key="1">
    <citation type="submission" date="2017-06" db="EMBL/GenBank/DDBJ databases">
        <authorList>
            <person name="Kim H.J."/>
            <person name="Triplett B.A."/>
        </authorList>
    </citation>
    <scope>NUCLEOTIDE SEQUENCE [LARGE SCALE GENOMIC DNA]</scope>
    <source>
        <strain evidence="18 19">DSM 22179</strain>
    </source>
</reference>
<sequence>MTTDQFQSSGGQFGLLFQAPDPEALAPRSRRRQDDEADDSPQETPARRARHTADEEEPAPRRNRRSRTDREEDPGEGTGRRRRRRGESGRQETAEDEGAEVRGEARGSGDAADEGRDHPATDEGEGSEEGSGRRSRRRRGGRGRTRGQEAPEHALAGESGEGQEAPEERPAGRQADGDDQGDSGGEGSGPSDERSSRRSRKRSRGSRRSRTRGEARSEDRAEERTGAADAESEVTRVQGSTRLAAKKQRRKEGRDAGRRRAVLTEAEFLARRESVERTMVVRESEKHTQIGVLEDGVLVEHYIDQQHETTMVGNVYLGRVQNVLPSMEAAFVDIGKGRNGVLYAGEVNWDAAGLEKNEPKRIESALQSGQTVLVQVTKDPIGHKGARLTSQISLPGRYLVYVPGSSTTGISRKLPDTERTRLKKILKEVVPAEAGVIVRTAAEGASEEELRADVQRLAAQWEQISSAQTKGSAPALVHGEPDLTVRVIRDVFTEDFARLEVSGEKAWRSVTEYVEALAPDLAPKVHRWEDERDIFAAHRIDEQLAKAMDRKVWLPSGGSLIIDRTEAMTVVDVNTGKFVGAGGNLEETVTKNNLEAAEEIVRQLRLRDIGGIIVVDFIDMVLESNRDLVVRRLVECLARDRTKHQVAEVTSLGLVQMTRKRVGSGLVEVFGTTCQHCDGFGLVTHDAPVGRQPSGREGRPGRGADRSRERQPSSAPVLPTAPASGPSVAQIARAVHTAAVQKQSAHEEPQGSPRQAAPRGAQQQETAAPAATSPSSPEVPTEQTTTREAAPAETAAAPAATGRITGRIGRRASVPTEEVADAAGSPTAEPEVAQGVETVGAQAPSSAPRRSSRRRVVSTETVTPTAEAPSVQPVETQVAGGAASAGKAAPRRTTRRRASSAPGGAAQEE</sequence>
<dbReference type="GO" id="GO:0006364">
    <property type="term" value="P:rRNA processing"/>
    <property type="evidence" value="ECO:0007669"/>
    <property type="project" value="TreeGrafter"/>
</dbReference>
<dbReference type="EC" id="3.1.26.12" evidence="14"/>
<keyword evidence="7" id="KW-0819">tRNA processing</keyword>
<evidence type="ECO:0000256" key="9">
    <source>
        <dbReference type="ARBA" id="ARBA00022801"/>
    </source>
</evidence>
<feature type="compositionally biased region" description="Basic residues" evidence="16">
    <location>
        <begin position="889"/>
        <end position="898"/>
    </location>
</feature>
<keyword evidence="10" id="KW-0862">Zinc</keyword>
<feature type="compositionally biased region" description="Basic residues" evidence="16">
    <location>
        <begin position="197"/>
        <end position="210"/>
    </location>
</feature>
<feature type="region of interest" description="Disordered" evidence="16">
    <location>
        <begin position="1"/>
        <end position="258"/>
    </location>
</feature>
<feature type="compositionally biased region" description="Basic and acidic residues" evidence="16">
    <location>
        <begin position="211"/>
        <end position="226"/>
    </location>
</feature>
<evidence type="ECO:0000259" key="17">
    <source>
        <dbReference type="PROSITE" id="PS50126"/>
    </source>
</evidence>
<feature type="compositionally biased region" description="Basic and acidic residues" evidence="16">
    <location>
        <begin position="694"/>
        <end position="711"/>
    </location>
</feature>
<evidence type="ECO:0000313" key="19">
    <source>
        <dbReference type="Proteomes" id="UP000198122"/>
    </source>
</evidence>
<comment type="cofactor">
    <cofactor evidence="2">
        <name>Zn(2+)</name>
        <dbReference type="ChEBI" id="CHEBI:29105"/>
    </cofactor>
</comment>
<dbReference type="InterPro" id="IPR004659">
    <property type="entry name" value="RNase_E/G"/>
</dbReference>
<dbReference type="GO" id="GO:0046872">
    <property type="term" value="F:metal ion binding"/>
    <property type="evidence" value="ECO:0007669"/>
    <property type="project" value="UniProtKB-KW"/>
</dbReference>
<evidence type="ECO:0000256" key="15">
    <source>
        <dbReference type="ARBA" id="ARBA00072999"/>
    </source>
</evidence>
<comment type="catalytic activity">
    <reaction evidence="13">
        <text>Endonucleolytic cleavage of single-stranded RNA in A- and U-rich regions.</text>
        <dbReference type="EC" id="3.1.26.12"/>
    </reaction>
</comment>
<organism evidence="18 19">
    <name type="scientific">Kytococcus aerolatus</name>
    <dbReference type="NCBI Taxonomy" id="592308"/>
    <lineage>
        <taxon>Bacteria</taxon>
        <taxon>Bacillati</taxon>
        <taxon>Actinomycetota</taxon>
        <taxon>Actinomycetes</taxon>
        <taxon>Micrococcales</taxon>
        <taxon>Kytococcaceae</taxon>
        <taxon>Kytococcus</taxon>
    </lineage>
</organism>
<keyword evidence="9" id="KW-0378">Hydrolase</keyword>
<evidence type="ECO:0000256" key="3">
    <source>
        <dbReference type="ARBA" id="ARBA00004496"/>
    </source>
</evidence>
<protein>
    <recommendedName>
        <fullName evidence="15">Ribonuclease E</fullName>
        <ecNumber evidence="14">3.1.26.12</ecNumber>
    </recommendedName>
</protein>
<accession>A0A212U2F4</accession>
<dbReference type="GO" id="GO:0008033">
    <property type="term" value="P:tRNA processing"/>
    <property type="evidence" value="ECO:0007669"/>
    <property type="project" value="UniProtKB-KW"/>
</dbReference>
<proteinExistence type="inferred from homology"/>
<dbReference type="SUPFAM" id="SSF50249">
    <property type="entry name" value="Nucleic acid-binding proteins"/>
    <property type="match status" value="1"/>
</dbReference>
<comment type="subcellular location">
    <subcellularLocation>
        <location evidence="3">Cytoplasm</location>
    </subcellularLocation>
</comment>
<gene>
    <name evidence="18" type="ORF">SAMN05445756_1806</name>
</gene>
<evidence type="ECO:0000256" key="13">
    <source>
        <dbReference type="ARBA" id="ARBA00050524"/>
    </source>
</evidence>
<keyword evidence="5" id="KW-0963">Cytoplasm</keyword>
<feature type="compositionally biased region" description="Low complexity" evidence="16">
    <location>
        <begin position="753"/>
        <end position="807"/>
    </location>
</feature>